<sequence length="344" mass="36612">MRPTSQGRAAVMNDVARLAGVSHQTVSRVLNQHPSVSPATRERVLEAVRQLNYRPNAMARGLAGRRSRVIGVVSFDTILYGPASTLLGIERAARAAGYGVSIVTLEQLDHSGMVNALEALADQSVAGVVVIAPQTAAAAALHSLPLGVAAVAVESNVGGEIPAISVDQVTGARLAVQHLLGLGHRKVWHLSGPRDWLETHGRIEGWRGTLEDAGLPAPPLMTGDWSARSGYQAGLELARRDDVTAVFAGNDQMALGMMRAFHEHGIRVPDDVSIVGFDDIPEAEFLSPPLTTIRQDFDEVGRRCIAALLRAIEADLPEGPDRPEPDPHVAPTLVLRRSTAAPKS</sequence>
<dbReference type="PANTHER" id="PTHR30146:SF153">
    <property type="entry name" value="LACTOSE OPERON REPRESSOR"/>
    <property type="match status" value="1"/>
</dbReference>
<dbReference type="Pfam" id="PF13377">
    <property type="entry name" value="Peripla_BP_3"/>
    <property type="match status" value="1"/>
</dbReference>
<keyword evidence="7" id="KW-1185">Reference proteome</keyword>
<dbReference type="Gene3D" id="3.40.50.2300">
    <property type="match status" value="2"/>
</dbReference>
<dbReference type="Gene3D" id="1.10.260.40">
    <property type="entry name" value="lambda repressor-like DNA-binding domains"/>
    <property type="match status" value="1"/>
</dbReference>
<dbReference type="SUPFAM" id="SSF47413">
    <property type="entry name" value="lambda repressor-like DNA-binding domains"/>
    <property type="match status" value="1"/>
</dbReference>
<evidence type="ECO:0000313" key="7">
    <source>
        <dbReference type="Proteomes" id="UP000660611"/>
    </source>
</evidence>
<protein>
    <submittedName>
        <fullName evidence="6">LacI family transcriptional regulator</fullName>
    </submittedName>
</protein>
<reference evidence="6" key="1">
    <citation type="submission" date="2021-01" db="EMBL/GenBank/DDBJ databases">
        <title>Whole genome shotgun sequence of Dactylosporangium siamense NBRC 106093.</title>
        <authorList>
            <person name="Komaki H."/>
            <person name="Tamura T."/>
        </authorList>
    </citation>
    <scope>NUCLEOTIDE SEQUENCE</scope>
    <source>
        <strain evidence="6">NBRC 106093</strain>
    </source>
</reference>
<dbReference type="GO" id="GO:0000976">
    <property type="term" value="F:transcription cis-regulatory region binding"/>
    <property type="evidence" value="ECO:0007669"/>
    <property type="project" value="TreeGrafter"/>
</dbReference>
<dbReference type="InterPro" id="IPR028082">
    <property type="entry name" value="Peripla_BP_I"/>
</dbReference>
<dbReference type="CDD" id="cd01392">
    <property type="entry name" value="HTH_LacI"/>
    <property type="match status" value="1"/>
</dbReference>
<evidence type="ECO:0000313" key="6">
    <source>
        <dbReference type="EMBL" id="GIG50706.1"/>
    </source>
</evidence>
<evidence type="ECO:0000256" key="2">
    <source>
        <dbReference type="ARBA" id="ARBA00023125"/>
    </source>
</evidence>
<evidence type="ECO:0000256" key="1">
    <source>
        <dbReference type="ARBA" id="ARBA00023015"/>
    </source>
</evidence>
<accession>A0A919PWU9</accession>
<dbReference type="PROSITE" id="PS00356">
    <property type="entry name" value="HTH_LACI_1"/>
    <property type="match status" value="1"/>
</dbReference>
<feature type="region of interest" description="Disordered" evidence="4">
    <location>
        <begin position="315"/>
        <end position="344"/>
    </location>
</feature>
<dbReference type="GO" id="GO:0003700">
    <property type="term" value="F:DNA-binding transcription factor activity"/>
    <property type="evidence" value="ECO:0007669"/>
    <property type="project" value="TreeGrafter"/>
</dbReference>
<gene>
    <name evidence="6" type="ORF">Dsi01nite_087470</name>
</gene>
<keyword evidence="3" id="KW-0804">Transcription</keyword>
<dbReference type="AlphaFoldDB" id="A0A919PWU9"/>
<evidence type="ECO:0000256" key="4">
    <source>
        <dbReference type="SAM" id="MobiDB-lite"/>
    </source>
</evidence>
<dbReference type="InterPro" id="IPR000843">
    <property type="entry name" value="HTH_LacI"/>
</dbReference>
<dbReference type="Proteomes" id="UP000660611">
    <property type="component" value="Unassembled WGS sequence"/>
</dbReference>
<dbReference type="EMBL" id="BONQ01000137">
    <property type="protein sequence ID" value="GIG50706.1"/>
    <property type="molecule type" value="Genomic_DNA"/>
</dbReference>
<dbReference type="PROSITE" id="PS50932">
    <property type="entry name" value="HTH_LACI_2"/>
    <property type="match status" value="1"/>
</dbReference>
<evidence type="ECO:0000256" key="3">
    <source>
        <dbReference type="ARBA" id="ARBA00023163"/>
    </source>
</evidence>
<dbReference type="InterPro" id="IPR046335">
    <property type="entry name" value="LacI/GalR-like_sensor"/>
</dbReference>
<dbReference type="PANTHER" id="PTHR30146">
    <property type="entry name" value="LACI-RELATED TRANSCRIPTIONAL REPRESSOR"/>
    <property type="match status" value="1"/>
</dbReference>
<name>A0A919PWU9_9ACTN</name>
<keyword evidence="1" id="KW-0805">Transcription regulation</keyword>
<dbReference type="CDD" id="cd01574">
    <property type="entry name" value="PBP1_LacI"/>
    <property type="match status" value="1"/>
</dbReference>
<organism evidence="6 7">
    <name type="scientific">Dactylosporangium siamense</name>
    <dbReference type="NCBI Taxonomy" id="685454"/>
    <lineage>
        <taxon>Bacteria</taxon>
        <taxon>Bacillati</taxon>
        <taxon>Actinomycetota</taxon>
        <taxon>Actinomycetes</taxon>
        <taxon>Micromonosporales</taxon>
        <taxon>Micromonosporaceae</taxon>
        <taxon>Dactylosporangium</taxon>
    </lineage>
</organism>
<dbReference type="SMART" id="SM00354">
    <property type="entry name" value="HTH_LACI"/>
    <property type="match status" value="1"/>
</dbReference>
<keyword evidence="2" id="KW-0238">DNA-binding</keyword>
<feature type="domain" description="HTH lacI-type" evidence="5">
    <location>
        <begin position="10"/>
        <end position="64"/>
    </location>
</feature>
<evidence type="ECO:0000259" key="5">
    <source>
        <dbReference type="PROSITE" id="PS50932"/>
    </source>
</evidence>
<dbReference type="Pfam" id="PF00356">
    <property type="entry name" value="LacI"/>
    <property type="match status" value="1"/>
</dbReference>
<comment type="caution">
    <text evidence="6">The sequence shown here is derived from an EMBL/GenBank/DDBJ whole genome shotgun (WGS) entry which is preliminary data.</text>
</comment>
<proteinExistence type="predicted"/>
<dbReference type="InterPro" id="IPR010982">
    <property type="entry name" value="Lambda_DNA-bd_dom_sf"/>
</dbReference>
<dbReference type="SUPFAM" id="SSF53822">
    <property type="entry name" value="Periplasmic binding protein-like I"/>
    <property type="match status" value="1"/>
</dbReference>